<protein>
    <submittedName>
        <fullName evidence="2">Uncharacterized protein</fullName>
    </submittedName>
</protein>
<dbReference type="AlphaFoldDB" id="A0A261WLH5"/>
<comment type="caution">
    <text evidence="2">The sequence shown here is derived from an EMBL/GenBank/DDBJ whole genome shotgun (WGS) entry which is preliminary data.</text>
</comment>
<dbReference type="InterPro" id="IPR005497">
    <property type="entry name" value="Cytochrome_b6-f_cplx_su8"/>
</dbReference>
<evidence type="ECO:0000313" key="2">
    <source>
        <dbReference type="EMBL" id="OZI86996.1"/>
    </source>
</evidence>
<reference evidence="3" key="1">
    <citation type="journal article" date="2016" name="Sci. Rep.">
        <title>Genome analysis of the kiwifruit canker pathogen Pseudomonas syringae pv. actinidiae biovar 5.</title>
        <authorList>
            <person name="Fujikawa T."/>
            <person name="Sawada H."/>
        </authorList>
    </citation>
    <scope>NUCLEOTIDE SEQUENCE [LARGE SCALE GENOMIC DNA]</scope>
    <source>
        <strain evidence="3">MAFF 212061</strain>
    </source>
</reference>
<dbReference type="GO" id="GO:0017004">
    <property type="term" value="P:cytochrome complex assembly"/>
    <property type="evidence" value="ECO:0007669"/>
    <property type="project" value="InterPro"/>
</dbReference>
<name>A0A261WLH5_9PSED</name>
<accession>A0A261WLH5</accession>
<organism evidence="2 3">
    <name type="scientific">Pseudomonas avellanae</name>
    <dbReference type="NCBI Taxonomy" id="46257"/>
    <lineage>
        <taxon>Bacteria</taxon>
        <taxon>Pseudomonadati</taxon>
        <taxon>Pseudomonadota</taxon>
        <taxon>Gammaproteobacteria</taxon>
        <taxon>Pseudomonadales</taxon>
        <taxon>Pseudomonadaceae</taxon>
        <taxon>Pseudomonas</taxon>
    </lineage>
</organism>
<sequence length="71" mass="7725">MKKGRRKITFAVAASLSVFTTSTAMTVKGRTYVGSAKFTPTIDASHDSAIIYNSCSGQFRPTQYLWTLAVS</sequence>
<feature type="signal peptide" evidence="1">
    <location>
        <begin position="1"/>
        <end position="24"/>
    </location>
</feature>
<dbReference type="GO" id="GO:0009512">
    <property type="term" value="C:cytochrome b6f complex"/>
    <property type="evidence" value="ECO:0007669"/>
    <property type="project" value="InterPro"/>
</dbReference>
<dbReference type="Proteomes" id="UP000217163">
    <property type="component" value="Unassembled WGS sequence"/>
</dbReference>
<keyword evidence="1" id="KW-0732">Signal</keyword>
<evidence type="ECO:0000256" key="1">
    <source>
        <dbReference type="SAM" id="SignalP"/>
    </source>
</evidence>
<dbReference type="EMBL" id="NKQU01000136">
    <property type="protein sequence ID" value="OZI86996.1"/>
    <property type="molecule type" value="Genomic_DNA"/>
</dbReference>
<gene>
    <name evidence="2" type="ORF">CFN58_07015</name>
</gene>
<proteinExistence type="predicted"/>
<feature type="chain" id="PRO_5013125462" evidence="1">
    <location>
        <begin position="25"/>
        <end position="71"/>
    </location>
</feature>
<dbReference type="Pfam" id="PF03742">
    <property type="entry name" value="PetN"/>
    <property type="match status" value="1"/>
</dbReference>
<evidence type="ECO:0000313" key="3">
    <source>
        <dbReference type="Proteomes" id="UP000217163"/>
    </source>
</evidence>